<feature type="region of interest" description="Disordered" evidence="6">
    <location>
        <begin position="199"/>
        <end position="225"/>
    </location>
</feature>
<evidence type="ECO:0000256" key="4">
    <source>
        <dbReference type="ARBA" id="ARBA00023054"/>
    </source>
</evidence>
<evidence type="ECO:0000256" key="5">
    <source>
        <dbReference type="ARBA" id="ARBA00023242"/>
    </source>
</evidence>
<dbReference type="PANTHER" id="PTHR13028">
    <property type="entry name" value="RRNA PROCESSING PROTEIN EBNA1-BINDING PROTEIN-RELATED"/>
    <property type="match status" value="1"/>
</dbReference>
<evidence type="ECO:0000313" key="7">
    <source>
        <dbReference type="EMBL" id="KAG9392227.1"/>
    </source>
</evidence>
<reference evidence="7" key="1">
    <citation type="submission" date="2021-05" db="EMBL/GenBank/DDBJ databases">
        <title>A free-living protist that lacks canonical eukaryotic 1 DNA replication and segregation systems.</title>
        <authorList>
            <person name="Salas-Leiva D.E."/>
            <person name="Tromer E.C."/>
            <person name="Curtis B.A."/>
            <person name="Jerlstrom-Hultqvist J."/>
            <person name="Kolisko M."/>
            <person name="Yi Z."/>
            <person name="Salas-Leiva J.S."/>
            <person name="Gallot-Lavallee L."/>
            <person name="Kops G.J.P.L."/>
            <person name="Archibald J.M."/>
            <person name="Simpson A.G.B."/>
            <person name="Roger A.J."/>
        </authorList>
    </citation>
    <scope>NUCLEOTIDE SEQUENCE</scope>
    <source>
        <strain evidence="7">BICM</strain>
    </source>
</reference>
<evidence type="ECO:0000256" key="3">
    <source>
        <dbReference type="ARBA" id="ARBA00022517"/>
    </source>
</evidence>
<evidence type="ECO:0000256" key="6">
    <source>
        <dbReference type="SAM" id="MobiDB-lite"/>
    </source>
</evidence>
<dbReference type="AlphaFoldDB" id="A0A8J6E2R8"/>
<dbReference type="Pfam" id="PF05890">
    <property type="entry name" value="Ebp2"/>
    <property type="match status" value="1"/>
</dbReference>
<feature type="compositionally biased region" description="Basic residues" evidence="6">
    <location>
        <begin position="207"/>
        <end position="225"/>
    </location>
</feature>
<dbReference type="OrthoDB" id="443772at2759"/>
<dbReference type="Proteomes" id="UP000717585">
    <property type="component" value="Unassembled WGS sequence"/>
</dbReference>
<evidence type="ECO:0000313" key="8">
    <source>
        <dbReference type="Proteomes" id="UP000717585"/>
    </source>
</evidence>
<organism evidence="7 8">
    <name type="scientific">Carpediemonas membranifera</name>
    <dbReference type="NCBI Taxonomy" id="201153"/>
    <lineage>
        <taxon>Eukaryota</taxon>
        <taxon>Metamonada</taxon>
        <taxon>Carpediemonas-like organisms</taxon>
        <taxon>Carpediemonas</taxon>
    </lineage>
</organism>
<keyword evidence="4" id="KW-0175">Coiled coil</keyword>
<keyword evidence="3" id="KW-0690">Ribosome biogenesis</keyword>
<dbReference type="PANTHER" id="PTHR13028:SF0">
    <property type="entry name" value="RRNA-PROCESSING PROTEIN EBP2-RELATED"/>
    <property type="match status" value="1"/>
</dbReference>
<comment type="subcellular location">
    <subcellularLocation>
        <location evidence="1">Nucleus</location>
        <location evidence="1">Nucleolus</location>
    </subcellularLocation>
</comment>
<sequence>MDLEEIEGVEVEQIEIPEEKLAKSTWSERFEIERDNDDAKELEVYRAMMAEKEQEQKGGMVKKGSTMRDSTGLGKAFIDIKNRRLPRRPVGDDGKVVVDRDSDFLCYLDVTKPCEKVEDIEDDHTVESALLDHATACVEAFRERVVQLKENTDLGDELDFRAEEKEYLAEMVKSDEHMVRVKKKLVGEKVRIEAAEKARAIREQRKQKQKKRAGKKGSKKGGRKT</sequence>
<dbReference type="GO" id="GO:0034399">
    <property type="term" value="C:nuclear periphery"/>
    <property type="evidence" value="ECO:0007669"/>
    <property type="project" value="TreeGrafter"/>
</dbReference>
<evidence type="ECO:0000256" key="1">
    <source>
        <dbReference type="ARBA" id="ARBA00004604"/>
    </source>
</evidence>
<dbReference type="GO" id="GO:0005730">
    <property type="term" value="C:nucleolus"/>
    <property type="evidence" value="ECO:0007669"/>
    <property type="project" value="UniProtKB-SubCell"/>
</dbReference>
<accession>A0A8J6E2R8</accession>
<dbReference type="EMBL" id="JAHDYR010000038">
    <property type="protein sequence ID" value="KAG9392227.1"/>
    <property type="molecule type" value="Genomic_DNA"/>
</dbReference>
<gene>
    <name evidence="7" type="ORF">J8273_5210</name>
</gene>
<proteinExistence type="inferred from homology"/>
<evidence type="ECO:0000256" key="2">
    <source>
        <dbReference type="ARBA" id="ARBA00007336"/>
    </source>
</evidence>
<keyword evidence="5" id="KW-0539">Nucleus</keyword>
<dbReference type="GO" id="GO:0042273">
    <property type="term" value="P:ribosomal large subunit biogenesis"/>
    <property type="evidence" value="ECO:0007669"/>
    <property type="project" value="TreeGrafter"/>
</dbReference>
<dbReference type="GO" id="GO:0030687">
    <property type="term" value="C:preribosome, large subunit precursor"/>
    <property type="evidence" value="ECO:0007669"/>
    <property type="project" value="TreeGrafter"/>
</dbReference>
<comment type="similarity">
    <text evidence="2">Belongs to the EBP2 family.</text>
</comment>
<dbReference type="GO" id="GO:0006364">
    <property type="term" value="P:rRNA processing"/>
    <property type="evidence" value="ECO:0007669"/>
    <property type="project" value="TreeGrafter"/>
</dbReference>
<protein>
    <submittedName>
        <fullName evidence="7">Eukaryotic rRNA processing</fullName>
    </submittedName>
</protein>
<keyword evidence="8" id="KW-1185">Reference proteome</keyword>
<dbReference type="InterPro" id="IPR008610">
    <property type="entry name" value="Ebp2"/>
</dbReference>
<name>A0A8J6E2R8_9EUKA</name>
<comment type="caution">
    <text evidence="7">The sequence shown here is derived from an EMBL/GenBank/DDBJ whole genome shotgun (WGS) entry which is preliminary data.</text>
</comment>